<evidence type="ECO:0000259" key="2">
    <source>
        <dbReference type="Pfam" id="PF00582"/>
    </source>
</evidence>
<feature type="domain" description="UspA" evidence="2">
    <location>
        <begin position="2"/>
        <end position="145"/>
    </location>
</feature>
<protein>
    <submittedName>
        <fullName evidence="3">Nucleotide-binding universal stress UspA family protein</fullName>
    </submittedName>
</protein>
<dbReference type="Pfam" id="PF00582">
    <property type="entry name" value="Usp"/>
    <property type="match status" value="1"/>
</dbReference>
<name>A0A4R6G126_9BURK</name>
<organism evidence="3 4">
    <name type="scientific">Herminiimonas fonticola</name>
    <dbReference type="NCBI Taxonomy" id="303380"/>
    <lineage>
        <taxon>Bacteria</taxon>
        <taxon>Pseudomonadati</taxon>
        <taxon>Pseudomonadota</taxon>
        <taxon>Betaproteobacteria</taxon>
        <taxon>Burkholderiales</taxon>
        <taxon>Oxalobacteraceae</taxon>
        <taxon>Herminiimonas</taxon>
    </lineage>
</organism>
<proteinExistence type="inferred from homology"/>
<dbReference type="PANTHER" id="PTHR31964:SF113">
    <property type="entry name" value="USPA DOMAIN-CONTAINING PROTEIN"/>
    <property type="match status" value="1"/>
</dbReference>
<keyword evidence="4" id="KW-1185">Reference proteome</keyword>
<comment type="similarity">
    <text evidence="1">Belongs to the universal stress protein A family.</text>
</comment>
<dbReference type="AlphaFoldDB" id="A0A4R6G126"/>
<evidence type="ECO:0000313" key="3">
    <source>
        <dbReference type="EMBL" id="TDN88026.1"/>
    </source>
</evidence>
<dbReference type="SUPFAM" id="SSF52402">
    <property type="entry name" value="Adenine nucleotide alpha hydrolases-like"/>
    <property type="match status" value="1"/>
</dbReference>
<dbReference type="OrthoDB" id="8547832at2"/>
<dbReference type="PANTHER" id="PTHR31964">
    <property type="entry name" value="ADENINE NUCLEOTIDE ALPHA HYDROLASES-LIKE SUPERFAMILY PROTEIN"/>
    <property type="match status" value="1"/>
</dbReference>
<dbReference type="InterPro" id="IPR006016">
    <property type="entry name" value="UspA"/>
</dbReference>
<dbReference type="Gene3D" id="3.40.50.620">
    <property type="entry name" value="HUPs"/>
    <property type="match status" value="1"/>
</dbReference>
<gene>
    <name evidence="3" type="ORF">EV677_2896</name>
</gene>
<dbReference type="PRINTS" id="PR01438">
    <property type="entry name" value="UNVRSLSTRESS"/>
</dbReference>
<dbReference type="EMBL" id="SNWF01000008">
    <property type="protein sequence ID" value="TDN88026.1"/>
    <property type="molecule type" value="Genomic_DNA"/>
</dbReference>
<dbReference type="InterPro" id="IPR014729">
    <property type="entry name" value="Rossmann-like_a/b/a_fold"/>
</dbReference>
<comment type="caution">
    <text evidence="3">The sequence shown here is derived from an EMBL/GenBank/DDBJ whole genome shotgun (WGS) entry which is preliminary data.</text>
</comment>
<evidence type="ECO:0000256" key="1">
    <source>
        <dbReference type="ARBA" id="ARBA00008791"/>
    </source>
</evidence>
<evidence type="ECO:0000313" key="4">
    <source>
        <dbReference type="Proteomes" id="UP000294737"/>
    </source>
</evidence>
<accession>A0A4R6G126</accession>
<reference evidence="3 4" key="1">
    <citation type="submission" date="2019-03" db="EMBL/GenBank/DDBJ databases">
        <title>Genomic Encyclopedia of Type Strains, Phase IV (KMG-IV): sequencing the most valuable type-strain genomes for metagenomic binning, comparative biology and taxonomic classification.</title>
        <authorList>
            <person name="Goeker M."/>
        </authorList>
    </citation>
    <scope>NUCLEOTIDE SEQUENCE [LARGE SCALE GENOMIC DNA]</scope>
    <source>
        <strain evidence="3 4">DSM 18555</strain>
    </source>
</reference>
<dbReference type="RefSeq" id="WP_112992697.1">
    <property type="nucleotide sequence ID" value="NZ_PTLZ01000003.1"/>
</dbReference>
<sequence length="145" mass="15491">MKILLAVDGSTFTTKAVNFLISHIADCKSGIDLHLLHVKAPIPSGLVVHRTRAILGSDAVSDYYREEAEAALSVAEKLLRNKGITFQSEYTIGDAPSEIDKYAKEHKIDLIVMGSHGHGAIGSILLGSVTSKVLATSSVPVLIVR</sequence>
<dbReference type="CDD" id="cd23659">
    <property type="entry name" value="USP_At3g01520-like"/>
    <property type="match status" value="1"/>
</dbReference>
<dbReference type="InterPro" id="IPR006015">
    <property type="entry name" value="Universal_stress_UspA"/>
</dbReference>
<dbReference type="Proteomes" id="UP000294737">
    <property type="component" value="Unassembled WGS sequence"/>
</dbReference>